<keyword evidence="1 5" id="KW-0808">Transferase</keyword>
<dbReference type="InterPro" id="IPR029044">
    <property type="entry name" value="Nucleotide-diphossugar_trans"/>
</dbReference>
<dbReference type="GO" id="GO:0016779">
    <property type="term" value="F:nucleotidyltransferase activity"/>
    <property type="evidence" value="ECO:0007669"/>
    <property type="project" value="UniProtKB-KW"/>
</dbReference>
<dbReference type="InterPro" id="IPR050065">
    <property type="entry name" value="GlmU-like"/>
</dbReference>
<evidence type="ECO:0000313" key="6">
    <source>
        <dbReference type="Proteomes" id="UP000541426"/>
    </source>
</evidence>
<proteinExistence type="predicted"/>
<keyword evidence="3" id="KW-0460">Magnesium</keyword>
<feature type="domain" description="MobA-like NTP transferase" evidence="4">
    <location>
        <begin position="12"/>
        <end position="132"/>
    </location>
</feature>
<dbReference type="EC" id="2.7.7.-" evidence="5"/>
<dbReference type="Pfam" id="PF12804">
    <property type="entry name" value="NTP_transf_3"/>
    <property type="match status" value="1"/>
</dbReference>
<comment type="caution">
    <text evidence="5">The sequence shown here is derived from an EMBL/GenBank/DDBJ whole genome shotgun (WGS) entry which is preliminary data.</text>
</comment>
<dbReference type="Proteomes" id="UP000541426">
    <property type="component" value="Unassembled WGS sequence"/>
</dbReference>
<evidence type="ECO:0000256" key="1">
    <source>
        <dbReference type="ARBA" id="ARBA00022679"/>
    </source>
</evidence>
<sequence>MPDRMTPDAVMLFAAGFGTRMAPLTNTLPKPLIPVAGLPLLDHALKLTEGLSTRVVNAHYRADQIVAHLAGTDVHVSVEKPQILDTGGGLKRALPILGDGPVFTLNTDAVWQGPNPLQLLHDAWNPDAMDALLLCVPLSNATGRKGGGDFTLTDGALHWGGDMVYTGAQIVKTEALAHIEDEAFSLHKLWHEAEAKGRFCGLSYPGLWCDVGHPGGITLAEEMLRSTAPDKS</sequence>
<evidence type="ECO:0000256" key="3">
    <source>
        <dbReference type="ARBA" id="ARBA00022842"/>
    </source>
</evidence>
<dbReference type="CDD" id="cd06422">
    <property type="entry name" value="NTP_transferase_like_1"/>
    <property type="match status" value="1"/>
</dbReference>
<organism evidence="5 6">
    <name type="scientific">Sagittula marina</name>
    <dbReference type="NCBI Taxonomy" id="943940"/>
    <lineage>
        <taxon>Bacteria</taxon>
        <taxon>Pseudomonadati</taxon>
        <taxon>Pseudomonadota</taxon>
        <taxon>Alphaproteobacteria</taxon>
        <taxon>Rhodobacterales</taxon>
        <taxon>Roseobacteraceae</taxon>
        <taxon>Sagittula</taxon>
    </lineage>
</organism>
<gene>
    <name evidence="5" type="ORF">GGQ68_000107</name>
</gene>
<evidence type="ECO:0000313" key="5">
    <source>
        <dbReference type="EMBL" id="MBB3983796.1"/>
    </source>
</evidence>
<dbReference type="AlphaFoldDB" id="A0A7W6DIB6"/>
<dbReference type="EMBL" id="JACIEJ010000001">
    <property type="protein sequence ID" value="MBB3983796.1"/>
    <property type="molecule type" value="Genomic_DNA"/>
</dbReference>
<dbReference type="RefSeq" id="WP_246429197.1">
    <property type="nucleotide sequence ID" value="NZ_BAABBZ010000012.1"/>
</dbReference>
<name>A0A7W6DIB6_9RHOB</name>
<keyword evidence="2 5" id="KW-0548">Nucleotidyltransferase</keyword>
<protein>
    <submittedName>
        <fullName evidence="5">MurNAc alpha-1-phosphate uridylyltransferase</fullName>
        <ecNumber evidence="5">2.7.7.-</ecNumber>
    </submittedName>
</protein>
<evidence type="ECO:0000259" key="4">
    <source>
        <dbReference type="Pfam" id="PF12804"/>
    </source>
</evidence>
<accession>A0A7W6DIB6</accession>
<dbReference type="PANTHER" id="PTHR43584:SF8">
    <property type="entry name" value="N-ACETYLMURAMATE ALPHA-1-PHOSPHATE URIDYLYLTRANSFERASE"/>
    <property type="match status" value="1"/>
</dbReference>
<reference evidence="5 6" key="1">
    <citation type="submission" date="2020-08" db="EMBL/GenBank/DDBJ databases">
        <title>Genomic Encyclopedia of Type Strains, Phase IV (KMG-IV): sequencing the most valuable type-strain genomes for metagenomic binning, comparative biology and taxonomic classification.</title>
        <authorList>
            <person name="Goeker M."/>
        </authorList>
    </citation>
    <scope>NUCLEOTIDE SEQUENCE [LARGE SCALE GENOMIC DNA]</scope>
    <source>
        <strain evidence="5 6">DSM 102235</strain>
    </source>
</reference>
<dbReference type="Gene3D" id="3.90.550.10">
    <property type="entry name" value="Spore Coat Polysaccharide Biosynthesis Protein SpsA, Chain A"/>
    <property type="match status" value="1"/>
</dbReference>
<keyword evidence="6" id="KW-1185">Reference proteome</keyword>
<dbReference type="PANTHER" id="PTHR43584">
    <property type="entry name" value="NUCLEOTIDYL TRANSFERASE"/>
    <property type="match status" value="1"/>
</dbReference>
<dbReference type="InterPro" id="IPR025877">
    <property type="entry name" value="MobA-like_NTP_Trfase"/>
</dbReference>
<evidence type="ECO:0000256" key="2">
    <source>
        <dbReference type="ARBA" id="ARBA00022695"/>
    </source>
</evidence>
<dbReference type="SUPFAM" id="SSF53448">
    <property type="entry name" value="Nucleotide-diphospho-sugar transferases"/>
    <property type="match status" value="1"/>
</dbReference>